<protein>
    <submittedName>
        <fullName evidence="2">Uncharacterized protein</fullName>
    </submittedName>
</protein>
<keyword evidence="3" id="KW-1185">Reference proteome</keyword>
<accession>A0A4R1M1B7</accession>
<dbReference type="EMBL" id="SMGO01000001">
    <property type="protein sequence ID" value="TCK85738.1"/>
    <property type="molecule type" value="Genomic_DNA"/>
</dbReference>
<dbReference type="InterPro" id="IPR046230">
    <property type="entry name" value="DUF6263"/>
</dbReference>
<name>A0A4R1M1B7_9SPHI</name>
<organism evidence="2 3">
    <name type="scientific">Albibacterium bauzanense</name>
    <dbReference type="NCBI Taxonomy" id="653929"/>
    <lineage>
        <taxon>Bacteria</taxon>
        <taxon>Pseudomonadati</taxon>
        <taxon>Bacteroidota</taxon>
        <taxon>Sphingobacteriia</taxon>
        <taxon>Sphingobacteriales</taxon>
        <taxon>Sphingobacteriaceae</taxon>
        <taxon>Albibacterium</taxon>
    </lineage>
</organism>
<reference evidence="2 3" key="1">
    <citation type="submission" date="2019-03" db="EMBL/GenBank/DDBJ databases">
        <title>Genomic Encyclopedia of Archaeal and Bacterial Type Strains, Phase II (KMG-II): from individual species to whole genera.</title>
        <authorList>
            <person name="Goeker M."/>
        </authorList>
    </citation>
    <scope>NUCLEOTIDE SEQUENCE [LARGE SCALE GENOMIC DNA]</scope>
    <source>
        <strain evidence="2 3">DSM 22554</strain>
    </source>
</reference>
<feature type="chain" id="PRO_5020765913" evidence="1">
    <location>
        <begin position="21"/>
        <end position="285"/>
    </location>
</feature>
<keyword evidence="1" id="KW-0732">Signal</keyword>
<sequence length="285" mass="31700">MKFVIVVALLLSFSSNNLLAQDIDSPKLDLHLNLTPGDSYLYSVSINQKMVQEIIGEQLEMNQKLNTDYKYTVESNDGESIKIKASCEKMQLTVDYPGDQIEYNSELKGSDSRFSGLDNLIGKPFYIFMDTKGNIYKTEGFKELGDGLQSNEFVKQLFTDSALINSLNMNIYPTEPISVGTSWNKVAYIDLMNVKLQNNLSYTLEGTSEDLAWINVNGDINGLANNSDLKLNLKGIQTGTIETDLESGLISNGNIQMEIEANIQSLDLVSPMKLSSETNISSRKL</sequence>
<dbReference type="AlphaFoldDB" id="A0A4R1M1B7"/>
<dbReference type="Pfam" id="PF19777">
    <property type="entry name" value="DUF6263"/>
    <property type="match status" value="1"/>
</dbReference>
<evidence type="ECO:0000313" key="2">
    <source>
        <dbReference type="EMBL" id="TCK85738.1"/>
    </source>
</evidence>
<evidence type="ECO:0000313" key="3">
    <source>
        <dbReference type="Proteomes" id="UP000294616"/>
    </source>
</evidence>
<evidence type="ECO:0000256" key="1">
    <source>
        <dbReference type="SAM" id="SignalP"/>
    </source>
</evidence>
<gene>
    <name evidence="2" type="ORF">C8N28_1051</name>
</gene>
<comment type="caution">
    <text evidence="2">The sequence shown here is derived from an EMBL/GenBank/DDBJ whole genome shotgun (WGS) entry which is preliminary data.</text>
</comment>
<dbReference type="OrthoDB" id="3034330at2"/>
<dbReference type="RefSeq" id="WP_132222173.1">
    <property type="nucleotide sequence ID" value="NZ_SMGO01000001.1"/>
</dbReference>
<feature type="signal peptide" evidence="1">
    <location>
        <begin position="1"/>
        <end position="20"/>
    </location>
</feature>
<proteinExistence type="predicted"/>
<dbReference type="Proteomes" id="UP000294616">
    <property type="component" value="Unassembled WGS sequence"/>
</dbReference>